<feature type="region of interest" description="Disordered" evidence="3">
    <location>
        <begin position="1512"/>
        <end position="1531"/>
    </location>
</feature>
<evidence type="ECO:0000259" key="5">
    <source>
        <dbReference type="Pfam" id="PF26573"/>
    </source>
</evidence>
<feature type="compositionally biased region" description="Polar residues" evidence="3">
    <location>
        <begin position="1512"/>
        <end position="1530"/>
    </location>
</feature>
<feature type="region of interest" description="Disordered" evidence="3">
    <location>
        <begin position="1389"/>
        <end position="1449"/>
    </location>
</feature>
<dbReference type="GO" id="GO:0097352">
    <property type="term" value="P:autophagosome maturation"/>
    <property type="evidence" value="ECO:0007669"/>
    <property type="project" value="TreeGrafter"/>
</dbReference>
<dbReference type="InterPro" id="IPR051436">
    <property type="entry name" value="Autophagy-related_EPG5"/>
</dbReference>
<evidence type="ECO:0000313" key="6">
    <source>
        <dbReference type="EMBL" id="LAC21925.1"/>
    </source>
</evidence>
<dbReference type="InterPro" id="IPR059030">
    <property type="entry name" value="TPR_Epg5_mid"/>
</dbReference>
<comment type="similarity">
    <text evidence="1">Belongs to the EPG5 family.</text>
</comment>
<dbReference type="PANTHER" id="PTHR31139:SF4">
    <property type="entry name" value="ECTOPIC P GRANULES PROTEIN 5 HOMOLOG"/>
    <property type="match status" value="1"/>
</dbReference>
<evidence type="ECO:0000256" key="1">
    <source>
        <dbReference type="ARBA" id="ARBA00010948"/>
    </source>
</evidence>
<dbReference type="InterPro" id="IPR058750">
    <property type="entry name" value="TPR_Epg5"/>
</dbReference>
<feature type="domain" description="Epg5-like TPR" evidence="5">
    <location>
        <begin position="1051"/>
        <end position="1256"/>
    </location>
</feature>
<evidence type="ECO:0000256" key="2">
    <source>
        <dbReference type="ARBA" id="ARBA00023006"/>
    </source>
</evidence>
<dbReference type="GO" id="GO:0005737">
    <property type="term" value="C:cytoplasm"/>
    <property type="evidence" value="ECO:0007669"/>
    <property type="project" value="TreeGrafter"/>
</dbReference>
<accession>A0A6A7FV46</accession>
<proteinExistence type="evidence at transcript level"/>
<feature type="region of interest" description="Disordered" evidence="3">
    <location>
        <begin position="1281"/>
        <end position="1343"/>
    </location>
</feature>
<feature type="compositionally biased region" description="Low complexity" evidence="3">
    <location>
        <begin position="1283"/>
        <end position="1301"/>
    </location>
</feature>
<feature type="domain" description="Epg5-like central TPR repeats" evidence="4">
    <location>
        <begin position="1739"/>
        <end position="2138"/>
    </location>
</feature>
<keyword evidence="2" id="KW-0072">Autophagy</keyword>
<dbReference type="EMBL" id="IACT01002657">
    <property type="protein sequence ID" value="LAC21925.1"/>
    <property type="molecule type" value="mRNA"/>
</dbReference>
<feature type="compositionally biased region" description="Low complexity" evidence="3">
    <location>
        <begin position="1309"/>
        <end position="1329"/>
    </location>
</feature>
<dbReference type="Pfam" id="PF26573">
    <property type="entry name" value="TPR_Epg5_2"/>
    <property type="match status" value="1"/>
</dbReference>
<name>A0A6A7FV46_9CRUS</name>
<organism evidence="6">
    <name type="scientific">Hirondellea gigas</name>
    <dbReference type="NCBI Taxonomy" id="1518452"/>
    <lineage>
        <taxon>Eukaryota</taxon>
        <taxon>Metazoa</taxon>
        <taxon>Ecdysozoa</taxon>
        <taxon>Arthropoda</taxon>
        <taxon>Crustacea</taxon>
        <taxon>Multicrustacea</taxon>
        <taxon>Malacostraca</taxon>
        <taxon>Eumalacostraca</taxon>
        <taxon>Peracarida</taxon>
        <taxon>Amphipoda</taxon>
        <taxon>Amphilochidea</taxon>
        <taxon>Lysianassida</taxon>
        <taxon>Lysianassidira</taxon>
        <taxon>Lysianassoidea</taxon>
        <taxon>Lysianassidae</taxon>
        <taxon>Hirondellea</taxon>
    </lineage>
</organism>
<dbReference type="Pfam" id="PF26103">
    <property type="entry name" value="TPR_Epg5"/>
    <property type="match status" value="1"/>
</dbReference>
<reference evidence="6" key="1">
    <citation type="submission" date="2017-11" db="EMBL/GenBank/DDBJ databases">
        <title>The sensing device of the deep-sea amphipod.</title>
        <authorList>
            <person name="Kobayashi H."/>
            <person name="Nagahama T."/>
            <person name="Arai W."/>
            <person name="Sasagawa Y."/>
            <person name="Umeda M."/>
            <person name="Hayashi T."/>
            <person name="Nikaido I."/>
            <person name="Watanabe H."/>
            <person name="Oguri K."/>
            <person name="Kitazato H."/>
            <person name="Fujioka K."/>
            <person name="Kido Y."/>
            <person name="Takami H."/>
        </authorList>
    </citation>
    <scope>NUCLEOTIDE SEQUENCE</scope>
    <source>
        <tissue evidence="6">Whole body</tissue>
    </source>
</reference>
<evidence type="ECO:0000256" key="3">
    <source>
        <dbReference type="SAM" id="MobiDB-lite"/>
    </source>
</evidence>
<evidence type="ECO:0000259" key="4">
    <source>
        <dbReference type="Pfam" id="PF26103"/>
    </source>
</evidence>
<protein>
    <submittedName>
        <fullName evidence="6">Ectopic P granules protein 5 homolog isoform X3</fullName>
    </submittedName>
</protein>
<sequence length="2739" mass="305842">MERNKCLLLPAIRNVQPFTEMDLRGIYENIQLVNREAIVKKFINDDQNTSQHEFCELLQDYYRSRVSELSSHQEVLKLNEAIFQQVDTAWHFESNSVEEEGTCEDDCIVEVKHHFETASYREDISSSIAKSMKQLRECIFETHSLHCYSSEMNRIRVENYIQKVVSACPEVQELGLNSPVSCKATLHPPHLEPHVTKLRSCISVLFAFQRRSLQDNVFVEESRRWLTDLVALLLRLANNYDHLFLLNHVLRCPKGVASWALNFIQVCPPGAELEKGGAIGGAALDHCLTVLAIMLSPITARAQFLHSTRPSFLPAKQATGNVSLNKNSTSVGGEEEDDVWVLMDSSGDEEEDLAVTWCNLGENDVIELLNQVPFESLFRHLLQLPMDCSVRDHYRVADASPNTFLRLFAVCTAIIGILKTGLDTYSSGRFKDLRRRLCRIIRHVVHHVSDHWSNYLHHHLYNPAVLQQHSGAAQHHCFPSADPIWSRLQVEYDELFGRAVESIVCTPKSWQFLAVIPYTAVSQQRLWCIIYALHTGTQTDASRVPEEGWAAVLRHSDTRGRFRDRLLKVAPSEGYYLLTTFANMATARPGWESEFIEVVVRNQFELSVVCEQTTELCSKSGRDLLAAVANKHPNITISTLLAATQESLGSCGVVCLLLYRHLPLQLWRPTPDQLHLLLYWLEYCDAGSTENALARLILSRLNWGHESHTQELALPAAIHLQVACGLVSACVGAEKRLAIGGGAALLPDTVKTVTAAVLATSPQQTLMDWCWQQMGVLRLHKLDQLSECGELQGAAMLSGVPDVTHSSLLSVRSALLENRHIALYFSLLVTTWGHSIPQVCDEGVKALEVLVEGGHYNALVVALHCITPLLWHTPHTFTTDARLMTVLRQVLDADQSYYQRACNLLMVGQPGPVLQLLHAMIHTQLLQHKRYGLKCPRVAAVFWVQALTSVPGWSEHQSVLYVLDGVCRLLHQYPAAHGAVAQVLKEHAKTVILTAPDCGSSTRVGSSVLRPLSSLLSWLGSNISNASLLASPDPQLPWYTMLVLKLDTEWEDHTRIWKNLLKHLYDNSDSSLDAALKMACRSSDVSFPNHNSLSLYRWAQQLLGLSVADPAFLLTLQFFMTRHLARVPPHPQELGCGSVIPRFYEGLVNGNFLQKIKRKVADAVLHYQRLEEEERKRVRQDETDELVLQMEEKQYSSLPFLRECSYQHMLVVAMKAWLNEEKLYLPGVFVTTLPPALNPTKLELVIQEDWQAWEELYSPVATNSWSKQLLRKWLKHRNRSYEASGGSSTPSDSRSSSPQASLENIADGTASAANTPAASTAAANQTASSLKHHPSPSAPLLCTQENFNSAGRAESYPLLPQYTDQHIEPSAPPQHYSQHLAIAPHMTMTSRVATSPQHHDSQYAPSAPHMTSASHLSTPPHQHMPSSPPPPPHHFSRDSQASTVGNSTSISATSLPGYIGFSKECCKGSGELLEDDAQQRMLLPPESIGHIASISKRLKEYDVPLLPPTLPCYSSRSPPNSPSTGMTRGTGTRKALDQAVLLSDISNYYKLVMSHAEVMVSRWREMCSGDCLILDLLPQLYSNVERRVVRRQECQPRPPPRGKPPRSCSGSATVVLQFCEGQRSDGISVRLEQLVSQRKLLLQQSLDTPPLQVCTAAATIHTLLTLLVGEHRAASQGSSVATGEESRTEELWKSGWRLFWQVLSEATQENYYYPPAKQLTAATAALLGQEFVSGMARCQEQLLTQLLLEDEAKGTLIAPHFSPLVVSSQRKVKLYQQLTAHACSNQNVVFMLLSKFELSRWRLSESESVELLQIISGGMQQLLGQRDREVSLIFGIYRVHWCSLLRRSFTQLYVPALELLLLRLSTGCCCDAALLCNLLWFDMLNLMATPRQQHDDQSSSSSTVFAPHHLVPDMINDTRILLHTQIWLTPALVEESMRNVSRVFERQRFEQALYGLYPLYKHCVLPIAVWCSLSSHALVYYTQQYRNKFECVWGQLEGLWSHWVYPYLTQSNRAVECPQWVRDMVGEKRFLQPWTSTDTSLANILLAFYAASFAYFHQAWRGRECVLSRILHRYCTTMADKEVKEHVLMQVHTHLLSALPWHHLTPTLQHLQLVTKIINKYLPECHSFLGQIMIQVPWARIVPDAVQAAAEPPSHDTSAAGHLHPVKLHSLLLNIIVRIAMEPSIRQCGPLHSLITAAESFHWELLDVQSYEPILNWFVQSCDPRVVLPLPGRSSVDSSVMHLLHVAANYTPECGQFNPDTGKKRTLLCKTLVRLLTSSAARHKHLLDAQPQHFTLGYTHLLDHLQATVHATVAAGDAETAARALCTELVAAVGHGAASPPLQEVCRDALVEWARRGSHPSSVVVCALLFATARGVLQLQHRNMLLDALIHATFTTHGVGMTWSRVVQLLWFPANSPAPMVIQAAQDGHLLVVYGYLQWRYHGGAGGLPIHDFPSILRTLIDALQNTTPSSESEVGFLLLLAELLDMICHLVVRSELVTAAWQSSYRLVQLLLPWEEDRRSTGLLGAIGFGPRTNVSTSVRVICRSVRAFLVAQLSAPGVFCALNDTALHNDNHLQSGSEEEGQVSSAASLAALSSLLSMRSNATYKDVLPAIETALLFIQDSSKIITDATKLYTILVDMFYADNHIINRVTALDGAGRILWNLTVKRTDASQVKNSITGSKKQLVQINARGSVLTVSSVDNKEELVTSCKMGEICLHDTISSERGSVDKDPGIQHSDE</sequence>
<dbReference type="PANTHER" id="PTHR31139">
    <property type="entry name" value="ECTOPIC P GRANULES PROTEIN 5 HOMOLOG"/>
    <property type="match status" value="1"/>
</dbReference>
<feature type="compositionally biased region" description="Polar residues" evidence="3">
    <location>
        <begin position="1438"/>
        <end position="1449"/>
    </location>
</feature>